<proteinExistence type="predicted"/>
<comment type="caution">
    <text evidence="1">The sequence shown here is derived from an EMBL/GenBank/DDBJ whole genome shotgun (WGS) entry which is preliminary data.</text>
</comment>
<gene>
    <name evidence="1" type="ORF">EGW70_04585</name>
</gene>
<organism evidence="1 2">
    <name type="scientific">Enterococcus faecalis</name>
    <name type="common">Streptococcus faecalis</name>
    <dbReference type="NCBI Taxonomy" id="1351"/>
    <lineage>
        <taxon>Bacteria</taxon>
        <taxon>Bacillati</taxon>
        <taxon>Bacillota</taxon>
        <taxon>Bacilli</taxon>
        <taxon>Lactobacillales</taxon>
        <taxon>Enterococcaceae</taxon>
        <taxon>Enterococcus</taxon>
    </lineage>
</organism>
<dbReference type="EMBL" id="RKOR01000008">
    <property type="protein sequence ID" value="ROY52144.1"/>
    <property type="molecule type" value="Genomic_DNA"/>
</dbReference>
<evidence type="ECO:0000313" key="2">
    <source>
        <dbReference type="Proteomes" id="UP000275941"/>
    </source>
</evidence>
<dbReference type="Proteomes" id="UP000275941">
    <property type="component" value="Unassembled WGS sequence"/>
</dbReference>
<sequence length="61" mass="7153">MWQKFSPIKFNTFRYCQEASGRDELATVAESYIFFRYNHLLLGGRCLIIVSGYKNKKEVGK</sequence>
<evidence type="ECO:0000313" key="1">
    <source>
        <dbReference type="EMBL" id="ROY52144.1"/>
    </source>
</evidence>
<reference evidence="1 2" key="1">
    <citation type="submission" date="2018-10" db="EMBL/GenBank/DDBJ databases">
        <title>Genotypes and phenotypes of Enterococci isolated from broiler chickens.</title>
        <authorList>
            <person name="Muhammad A.R."/>
            <person name="Diarra M.S."/>
        </authorList>
    </citation>
    <scope>NUCLEOTIDE SEQUENCE [LARGE SCALE GENOMIC DNA]</scope>
    <source>
        <strain evidence="1 2">P7 C A21</strain>
    </source>
</reference>
<protein>
    <submittedName>
        <fullName evidence="1">Uncharacterized protein</fullName>
    </submittedName>
</protein>
<accession>A0A3N3GBM5</accession>
<dbReference type="AlphaFoldDB" id="A0A3N3GBM5"/>
<name>A0A3N3GBM5_ENTFL</name>